<dbReference type="InParanoid" id="A0A2V0PDB8"/>
<dbReference type="PROSITE" id="PS00125">
    <property type="entry name" value="SER_THR_PHOSPHATASE"/>
    <property type="match status" value="1"/>
</dbReference>
<dbReference type="InterPro" id="IPR029052">
    <property type="entry name" value="Metallo-depent_PP-like"/>
</dbReference>
<dbReference type="SUPFAM" id="SSF56300">
    <property type="entry name" value="Metallo-dependent phosphatases"/>
    <property type="match status" value="1"/>
</dbReference>
<dbReference type="SMART" id="SM00156">
    <property type="entry name" value="PP2Ac"/>
    <property type="match status" value="1"/>
</dbReference>
<comment type="similarity">
    <text evidence="4">Belongs to the PPP phosphatase family.</text>
</comment>
<dbReference type="STRING" id="307507.A0A2V0PDB8"/>
<comment type="caution">
    <text evidence="6">The sequence shown here is derived from an EMBL/GenBank/DDBJ whole genome shotgun (WGS) entry which is preliminary data.</text>
</comment>
<dbReference type="EMBL" id="BDRX01000071">
    <property type="protein sequence ID" value="GBF95890.1"/>
    <property type="molecule type" value="Genomic_DNA"/>
</dbReference>
<evidence type="ECO:0000256" key="2">
    <source>
        <dbReference type="ARBA" id="ARBA00022801"/>
    </source>
</evidence>
<sequence length="316" mass="35640">MSLGRVLAQQEAAVLDAQIGQLSECKFLSEGDVVELAAKCKELLQQEPNVTHVRAPVVVVGDTHGQFHDLLEIFKIAGRAPDTNYLFLGDYVDRGYYSVETVCMVVALKVRWPSRVVIIRGNHESRQITQVYGFYEECLRKYGTPRIWQVLTDLFDSLPLAAVIENQLFCPHAGLSPQMDTISQINGLNRFEEVPHEGPMCDLLWSDPDDRMGWGISPRGAGYTYGQDISEHFNHVNGLRFIIRAHQLVSEGFLWQHEGAVITVFSAPNYCYRCGNRAAIVDVDEHMNHRIIQFEHAPPKGAGITEVARRAPQYFL</sequence>
<comment type="catalytic activity">
    <reaction evidence="4">
        <text>O-phospho-L-threonyl-[protein] + H2O = L-threonyl-[protein] + phosphate</text>
        <dbReference type="Rhea" id="RHEA:47004"/>
        <dbReference type="Rhea" id="RHEA-COMP:11060"/>
        <dbReference type="Rhea" id="RHEA-COMP:11605"/>
        <dbReference type="ChEBI" id="CHEBI:15377"/>
        <dbReference type="ChEBI" id="CHEBI:30013"/>
        <dbReference type="ChEBI" id="CHEBI:43474"/>
        <dbReference type="ChEBI" id="CHEBI:61977"/>
        <dbReference type="EC" id="3.1.3.16"/>
    </reaction>
</comment>
<dbReference type="AlphaFoldDB" id="A0A2V0PDB8"/>
<dbReference type="OrthoDB" id="1930084at2759"/>
<proteinExistence type="inferred from homology"/>
<evidence type="ECO:0000256" key="1">
    <source>
        <dbReference type="ARBA" id="ARBA00022723"/>
    </source>
</evidence>
<keyword evidence="7" id="KW-1185">Reference proteome</keyword>
<dbReference type="GO" id="GO:0004722">
    <property type="term" value="F:protein serine/threonine phosphatase activity"/>
    <property type="evidence" value="ECO:0007669"/>
    <property type="project" value="UniProtKB-EC"/>
</dbReference>
<dbReference type="Proteomes" id="UP000247498">
    <property type="component" value="Unassembled WGS sequence"/>
</dbReference>
<accession>A0A2V0PDB8</accession>
<organism evidence="6 7">
    <name type="scientific">Raphidocelis subcapitata</name>
    <dbReference type="NCBI Taxonomy" id="307507"/>
    <lineage>
        <taxon>Eukaryota</taxon>
        <taxon>Viridiplantae</taxon>
        <taxon>Chlorophyta</taxon>
        <taxon>core chlorophytes</taxon>
        <taxon>Chlorophyceae</taxon>
        <taxon>CS clade</taxon>
        <taxon>Sphaeropleales</taxon>
        <taxon>Selenastraceae</taxon>
        <taxon>Raphidocelis</taxon>
    </lineage>
</organism>
<gene>
    <name evidence="6" type="ORF">Rsub_08481</name>
</gene>
<dbReference type="InterPro" id="IPR004843">
    <property type="entry name" value="Calcineurin-like_PHP"/>
</dbReference>
<dbReference type="PANTHER" id="PTHR45619">
    <property type="entry name" value="SERINE/THREONINE-PROTEIN PHOSPHATASE PP2A-RELATED"/>
    <property type="match status" value="1"/>
</dbReference>
<evidence type="ECO:0000313" key="6">
    <source>
        <dbReference type="EMBL" id="GBF95890.1"/>
    </source>
</evidence>
<evidence type="ECO:0000259" key="5">
    <source>
        <dbReference type="PROSITE" id="PS00125"/>
    </source>
</evidence>
<dbReference type="PRINTS" id="PR00114">
    <property type="entry name" value="STPHPHTASE"/>
</dbReference>
<evidence type="ECO:0000313" key="7">
    <source>
        <dbReference type="Proteomes" id="UP000247498"/>
    </source>
</evidence>
<dbReference type="InterPro" id="IPR047129">
    <property type="entry name" value="PPA2-like"/>
</dbReference>
<evidence type="ECO:0000256" key="3">
    <source>
        <dbReference type="ARBA" id="ARBA00023211"/>
    </source>
</evidence>
<feature type="domain" description="Serine/threonine specific protein phosphatases" evidence="5">
    <location>
        <begin position="119"/>
        <end position="124"/>
    </location>
</feature>
<reference evidence="6 7" key="1">
    <citation type="journal article" date="2018" name="Sci. Rep.">
        <title>Raphidocelis subcapitata (=Pseudokirchneriella subcapitata) provides an insight into genome evolution and environmental adaptations in the Sphaeropleales.</title>
        <authorList>
            <person name="Suzuki S."/>
            <person name="Yamaguchi H."/>
            <person name="Nakajima N."/>
            <person name="Kawachi M."/>
        </authorList>
    </citation>
    <scope>NUCLEOTIDE SEQUENCE [LARGE SCALE GENOMIC DNA]</scope>
    <source>
        <strain evidence="6 7">NIES-35</strain>
    </source>
</reference>
<name>A0A2V0PDB8_9CHLO</name>
<dbReference type="InterPro" id="IPR006186">
    <property type="entry name" value="Ser/Thr-sp_prot-phosphatase"/>
</dbReference>
<keyword evidence="2 4" id="KW-0378">Hydrolase</keyword>
<dbReference type="Gene3D" id="3.60.21.10">
    <property type="match status" value="1"/>
</dbReference>
<dbReference type="EC" id="3.1.3.16" evidence="4"/>
<dbReference type="Pfam" id="PF00149">
    <property type="entry name" value="Metallophos"/>
    <property type="match status" value="1"/>
</dbReference>
<dbReference type="CDD" id="cd07415">
    <property type="entry name" value="MPP_PP2A_PP4_PP6"/>
    <property type="match status" value="1"/>
</dbReference>
<keyword evidence="3" id="KW-0464">Manganese</keyword>
<keyword evidence="1" id="KW-0479">Metal-binding</keyword>
<dbReference type="GO" id="GO:0046872">
    <property type="term" value="F:metal ion binding"/>
    <property type="evidence" value="ECO:0007669"/>
    <property type="project" value="UniProtKB-KW"/>
</dbReference>
<evidence type="ECO:0000256" key="4">
    <source>
        <dbReference type="RuleBase" id="RU004273"/>
    </source>
</evidence>
<protein>
    <recommendedName>
        <fullName evidence="4">Serine/threonine-protein phosphatase</fullName>
        <ecNumber evidence="4">3.1.3.16</ecNumber>
    </recommendedName>
</protein>